<evidence type="ECO:0008006" key="6">
    <source>
        <dbReference type="Google" id="ProtNLM"/>
    </source>
</evidence>
<feature type="chain" id="PRO_5047058687" description="TPM domain-containing protein" evidence="3">
    <location>
        <begin position="36"/>
        <end position="477"/>
    </location>
</feature>
<keyword evidence="2" id="KW-0812">Transmembrane</keyword>
<accession>A0ABT7A3N5</accession>
<feature type="region of interest" description="Disordered" evidence="1">
    <location>
        <begin position="33"/>
        <end position="67"/>
    </location>
</feature>
<feature type="compositionally biased region" description="Low complexity" evidence="1">
    <location>
        <begin position="33"/>
        <end position="62"/>
    </location>
</feature>
<evidence type="ECO:0000256" key="1">
    <source>
        <dbReference type="SAM" id="MobiDB-lite"/>
    </source>
</evidence>
<comment type="caution">
    <text evidence="4">The sequence shown here is derived from an EMBL/GenBank/DDBJ whole genome shotgun (WGS) entry which is preliminary data.</text>
</comment>
<reference evidence="4 5" key="1">
    <citation type="submission" date="2023-05" db="EMBL/GenBank/DDBJ databases">
        <title>Streptantibioticus silvisoli sp. nov., acidotolerant actinomycetes 1 from pine litter.</title>
        <authorList>
            <person name="Swiecimska M."/>
            <person name="Golinska P."/>
            <person name="Sangal V."/>
            <person name="Wachnowicz B."/>
            <person name="Goodfellow M."/>
        </authorList>
    </citation>
    <scope>NUCLEOTIDE SEQUENCE [LARGE SCALE GENOMIC DNA]</scope>
    <source>
        <strain evidence="4 5">DSM 42109</strain>
    </source>
</reference>
<evidence type="ECO:0000313" key="4">
    <source>
        <dbReference type="EMBL" id="MDJ1135929.1"/>
    </source>
</evidence>
<organism evidence="4 5">
    <name type="scientific">Streptomyces iconiensis</name>
    <dbReference type="NCBI Taxonomy" id="1384038"/>
    <lineage>
        <taxon>Bacteria</taxon>
        <taxon>Bacillati</taxon>
        <taxon>Actinomycetota</taxon>
        <taxon>Actinomycetes</taxon>
        <taxon>Kitasatosporales</taxon>
        <taxon>Streptomycetaceae</taxon>
        <taxon>Streptomyces</taxon>
    </lineage>
</organism>
<feature type="region of interest" description="Disordered" evidence="1">
    <location>
        <begin position="349"/>
        <end position="370"/>
    </location>
</feature>
<dbReference type="EMBL" id="JANCPR020000034">
    <property type="protein sequence ID" value="MDJ1135929.1"/>
    <property type="molecule type" value="Genomic_DNA"/>
</dbReference>
<name>A0ABT7A3N5_9ACTN</name>
<protein>
    <recommendedName>
        <fullName evidence="6">TPM domain-containing protein</fullName>
    </recommendedName>
</protein>
<dbReference type="Proteomes" id="UP001214441">
    <property type="component" value="Unassembled WGS sequence"/>
</dbReference>
<feature type="signal peptide" evidence="3">
    <location>
        <begin position="1"/>
        <end position="35"/>
    </location>
</feature>
<dbReference type="RefSeq" id="WP_274040283.1">
    <property type="nucleotide sequence ID" value="NZ_JANCPR020000034.1"/>
</dbReference>
<sequence>MSTEPRAGLGALLAPFALLAALLLLPLSQAPPAEAATGHTTPAPAKAAAAGHAAAVTAPGKASPGEKIARGLRKSPVYVDPAYADALPPGQRGKLAAKIEKSGIPIRIVVVPYISGDAWDGDPGKMADVVRDRLGESKKREAVYMTLSASGGDFLNGYEYPGKRHQAFWGVAAVGHLDDMKDKSLYTRFSRAIEIVEAGNGDKVYEEATKDLGDAPSRGTLGGGLSPLLITALVVAGLAVLLAAALLVRFLRHRSRTSVRVPFTSPRSVFATAREADERDLRVRAQHEVVTLGEELSALESSAAHDQAALQLALDAYAAAGTVLDAADGVPDLAGVLALVHESRQALTRATRATRGAKGNQGGRNRRKARRDAQLPLCFFHPLHGPARERIRWRPLGRRDSLDVAACETCAAAVASHRAPEVLTAAQEGRTVPYFEIPAERSLWAATGYGSLGEGTLTERVARGDFSRAREAQEAAG</sequence>
<proteinExistence type="predicted"/>
<keyword evidence="3" id="KW-0732">Signal</keyword>
<keyword evidence="2" id="KW-0472">Membrane</keyword>
<gene>
    <name evidence="4" type="ORF">NMN56_029085</name>
</gene>
<evidence type="ECO:0000256" key="2">
    <source>
        <dbReference type="SAM" id="Phobius"/>
    </source>
</evidence>
<evidence type="ECO:0000313" key="5">
    <source>
        <dbReference type="Proteomes" id="UP001214441"/>
    </source>
</evidence>
<evidence type="ECO:0000256" key="3">
    <source>
        <dbReference type="SAM" id="SignalP"/>
    </source>
</evidence>
<feature type="transmembrane region" description="Helical" evidence="2">
    <location>
        <begin position="228"/>
        <end position="251"/>
    </location>
</feature>
<keyword evidence="2" id="KW-1133">Transmembrane helix</keyword>
<keyword evidence="5" id="KW-1185">Reference proteome</keyword>